<dbReference type="SMART" id="SM00587">
    <property type="entry name" value="CHK"/>
    <property type="match status" value="1"/>
</dbReference>
<dbReference type="Pfam" id="PF01636">
    <property type="entry name" value="APH"/>
    <property type="match status" value="1"/>
</dbReference>
<evidence type="ECO:0000259" key="1">
    <source>
        <dbReference type="SMART" id="SM00587"/>
    </source>
</evidence>
<dbReference type="Proteomes" id="UP000462055">
    <property type="component" value="Unassembled WGS sequence"/>
</dbReference>
<comment type="caution">
    <text evidence="2">The sequence shown here is derived from an EMBL/GenBank/DDBJ whole genome shotgun (WGS) entry which is preliminary data.</text>
</comment>
<evidence type="ECO:0000313" key="3">
    <source>
        <dbReference type="Proteomes" id="UP000462055"/>
    </source>
</evidence>
<dbReference type="InterPro" id="IPR002575">
    <property type="entry name" value="Aminoglycoside_PTrfase"/>
</dbReference>
<keyword evidence="3" id="KW-1185">Reference proteome</keyword>
<dbReference type="SUPFAM" id="SSF56112">
    <property type="entry name" value="Protein kinase-like (PK-like)"/>
    <property type="match status" value="1"/>
</dbReference>
<dbReference type="InterPro" id="IPR011009">
    <property type="entry name" value="Kinase-like_dom_sf"/>
</dbReference>
<name>A0A6I4M2X9_9ACTN</name>
<dbReference type="AlphaFoldDB" id="A0A6I4M2X9"/>
<dbReference type="PANTHER" id="PTHR23020:SF41">
    <property type="entry name" value="AMINOGLYCOSIDE PHOSPHOTRANSFERASE DOMAIN-CONTAINING PROTEIN"/>
    <property type="match status" value="1"/>
</dbReference>
<dbReference type="InterPro" id="IPR015897">
    <property type="entry name" value="CHK_kinase-like"/>
</dbReference>
<sequence>MTSTHEQSPPVPDTLDALLSPEWLTRALGARFPGVRISRVTPGPVVSRMSTNARFSIEAEGGLPPGLPADLCGKGYFTEATWPTRATGVYEVSFYRHLAARTGVRTLRSLYADIAPETRHGVVITEDVVAQGATFLDATSDYSPDLTAESLTQLAKLHAATWADPALGTADWLAPRLDSHMRARGVKEIRGNFESEIGAGVPSEVRDPERLFAVYRALTEQAPWEAPWTVVHGDPHVGNVYLDGDGRPAFLDWQLVQRGPWYLDVGYHIASTLSVEDRRRTEEDLLRHYLDRLRAEGVEAPSWDEARQGVRRGIVHGFYLWAITLMVAPAITTVLQHRLGTAAADHDAFAAVDL</sequence>
<organism evidence="2 3">
    <name type="scientific">Actinomadura physcomitrii</name>
    <dbReference type="NCBI Taxonomy" id="2650748"/>
    <lineage>
        <taxon>Bacteria</taxon>
        <taxon>Bacillati</taxon>
        <taxon>Actinomycetota</taxon>
        <taxon>Actinomycetes</taxon>
        <taxon>Streptosporangiales</taxon>
        <taxon>Thermomonosporaceae</taxon>
        <taxon>Actinomadura</taxon>
    </lineage>
</organism>
<dbReference type="InterPro" id="IPR052961">
    <property type="entry name" value="Oxido-Kinase-like_Enzymes"/>
</dbReference>
<reference evidence="2" key="1">
    <citation type="submission" date="2019-12" db="EMBL/GenBank/DDBJ databases">
        <title>Actinomadura physcomitrii sp. nov., a novel actinomycete isolated from moss [Physcomitrium sphaericum (Ludw) Fuernr].</title>
        <authorList>
            <person name="Zhuang X."/>
        </authorList>
    </citation>
    <scope>NUCLEOTIDE SEQUENCE [LARGE SCALE GENOMIC DNA]</scope>
    <source>
        <strain evidence="2">LD22</strain>
    </source>
</reference>
<gene>
    <name evidence="2" type="ORF">F8568_005245</name>
</gene>
<evidence type="ECO:0000313" key="2">
    <source>
        <dbReference type="EMBL" id="MVZ99791.1"/>
    </source>
</evidence>
<dbReference type="Gene3D" id="3.90.1200.10">
    <property type="match status" value="1"/>
</dbReference>
<dbReference type="EMBL" id="WBMS02000003">
    <property type="protein sequence ID" value="MVZ99791.1"/>
    <property type="molecule type" value="Genomic_DNA"/>
</dbReference>
<dbReference type="PANTHER" id="PTHR23020">
    <property type="entry name" value="UNCHARACTERIZED NUCLEAR HORMONE RECEPTOR-RELATED"/>
    <property type="match status" value="1"/>
</dbReference>
<accession>A0A6I4M2X9</accession>
<dbReference type="RefSeq" id="WP_151591928.1">
    <property type="nucleotide sequence ID" value="NZ_WBMS02000003.1"/>
</dbReference>
<proteinExistence type="predicted"/>
<protein>
    <submittedName>
        <fullName evidence="2">Phosphotransferase</fullName>
    </submittedName>
</protein>
<feature type="domain" description="CHK kinase-like" evidence="1">
    <location>
        <begin position="123"/>
        <end position="299"/>
    </location>
</feature>
<dbReference type="GO" id="GO:0016740">
    <property type="term" value="F:transferase activity"/>
    <property type="evidence" value="ECO:0007669"/>
    <property type="project" value="UniProtKB-KW"/>
</dbReference>